<dbReference type="KEGG" id="oxy:HCG48_00625"/>
<evidence type="ECO:0000313" key="3">
    <source>
        <dbReference type="EMBL" id="QIZ69278.1"/>
    </source>
</evidence>
<gene>
    <name evidence="3" type="ORF">HCG48_00625</name>
</gene>
<protein>
    <submittedName>
        <fullName evidence="3">CHAT domain-containing protein</fullName>
    </submittedName>
</protein>
<dbReference type="AlphaFoldDB" id="A0A6H1TRP9"/>
<dbReference type="Pfam" id="PF12770">
    <property type="entry name" value="CHAT"/>
    <property type="match status" value="1"/>
</dbReference>
<evidence type="ECO:0000259" key="2">
    <source>
        <dbReference type="Pfam" id="PF12770"/>
    </source>
</evidence>
<dbReference type="Proteomes" id="UP000500857">
    <property type="component" value="Chromosome"/>
</dbReference>
<feature type="region of interest" description="Disordered" evidence="1">
    <location>
        <begin position="522"/>
        <end position="542"/>
    </location>
</feature>
<proteinExistence type="predicted"/>
<sequence>MTHQFEELHISVTPFGEDRFLVRTEHSPKGVLPAEEQVIWPVEQWLQEAAYLMDDPLVGLLRRGVVGPVREKRSTRNVRGGQSEGYPSISGMGRSRSVSPGESRSDSPGVSPNLVDFGQQLYEQLFQGSLRDRLSNAQAIAHNRGNLLRLRLGVKGDKLPRLPWEVLHEDLRPIATGKDIVFSRYQPNCASLNLPHPTGEPLRILMVLSAPTDRDNLALKQEAMHLREELQKQWRGGTPGRGKPPKIELTLLEQPNREKLTQALEQNQYQVFHYSGHSTVAAGGGQLYLVNDKTGLTEFLSGDDLAGLLVNNGIRMAVFNSCRGSHSATDLELGNGSEGRTLAEVLVRRGIPGVLAMAERIPDNVALILTRLFYRNIKQGYPVDLSLNRARQGLISTYGSGQLYWALPVLYLHPEFDGYLVSQNGSETTGSDEPLKKRPTAARKTPEEVTSPPMSGLVLKDEDDRDELAPPEYDDADLELEEEEDLEAVYRDLAKEDDESAADIQNLFREIAVVSGSEGKAAAVAPAPTPKEPEPKRPRPALSWRGCQPSFWKSKGVATIASLGVLAIALVGGWTAYKQGNGSEPQPGEFLPYEQLDLPQHFSPELVQANLSTAPSGDIAGLAIEQFNRGQVLEAQAAIEELLKPERSALVHASAVLAGVPSEQQDQPGINFLRGRLAWQSLHVGDSKYSLDDVRRYWQRAVEQQPQSPVYRNALAFAYYADGQLQQAQSNWFEALKSLKSSPVDTTPVNQGGQPTVALTATGAITAPLESPEALTAYAGLALVEMKLARTQSLPHQEKRLSQAIEQRQYILSTQPTAFQPDALGKNWMWPEQAVQDWRSLLQLQQKAAANPGN</sequence>
<organism evidence="3 4">
    <name type="scientific">Oxynema aestuarii AP17</name>
    <dbReference type="NCBI Taxonomy" id="2064643"/>
    <lineage>
        <taxon>Bacteria</taxon>
        <taxon>Bacillati</taxon>
        <taxon>Cyanobacteriota</taxon>
        <taxon>Cyanophyceae</taxon>
        <taxon>Oscillatoriophycideae</taxon>
        <taxon>Oscillatoriales</taxon>
        <taxon>Oscillatoriaceae</taxon>
        <taxon>Oxynema</taxon>
        <taxon>Oxynema aestuarii</taxon>
    </lineage>
</organism>
<dbReference type="RefSeq" id="WP_168567435.1">
    <property type="nucleotide sequence ID" value="NZ_CP051167.1"/>
</dbReference>
<dbReference type="InterPro" id="IPR011990">
    <property type="entry name" value="TPR-like_helical_dom_sf"/>
</dbReference>
<accession>A0A6H1TRP9</accession>
<dbReference type="Gene3D" id="1.25.40.10">
    <property type="entry name" value="Tetratricopeptide repeat domain"/>
    <property type="match status" value="1"/>
</dbReference>
<dbReference type="EMBL" id="CP051167">
    <property type="protein sequence ID" value="QIZ69278.1"/>
    <property type="molecule type" value="Genomic_DNA"/>
</dbReference>
<feature type="domain" description="CHAT" evidence="2">
    <location>
        <begin position="117"/>
        <end position="409"/>
    </location>
</feature>
<evidence type="ECO:0000313" key="4">
    <source>
        <dbReference type="Proteomes" id="UP000500857"/>
    </source>
</evidence>
<dbReference type="SUPFAM" id="SSF48452">
    <property type="entry name" value="TPR-like"/>
    <property type="match status" value="1"/>
</dbReference>
<reference evidence="3 4" key="1">
    <citation type="submission" date="2020-04" db="EMBL/GenBank/DDBJ databases">
        <authorList>
            <person name="Basu S."/>
            <person name="Maruthanayagam V."/>
            <person name="Chakraborty S."/>
            <person name="Pramanik A."/>
            <person name="Mukherjee J."/>
            <person name="Brink B."/>
        </authorList>
    </citation>
    <scope>NUCLEOTIDE SEQUENCE [LARGE SCALE GENOMIC DNA]</scope>
    <source>
        <strain evidence="3 4">AP17</strain>
    </source>
</reference>
<keyword evidence="4" id="KW-1185">Reference proteome</keyword>
<feature type="region of interest" description="Disordered" evidence="1">
    <location>
        <begin position="71"/>
        <end position="111"/>
    </location>
</feature>
<feature type="region of interest" description="Disordered" evidence="1">
    <location>
        <begin position="423"/>
        <end position="478"/>
    </location>
</feature>
<dbReference type="InterPro" id="IPR024983">
    <property type="entry name" value="CHAT_dom"/>
</dbReference>
<feature type="compositionally biased region" description="Polar residues" evidence="1">
    <location>
        <begin position="96"/>
        <end position="110"/>
    </location>
</feature>
<name>A0A6H1TRP9_9CYAN</name>
<evidence type="ECO:0000256" key="1">
    <source>
        <dbReference type="SAM" id="MobiDB-lite"/>
    </source>
</evidence>